<sequence length="53" mass="5934">MIMMKNKKLITGILALAIIILSVVGCSYFEKQESETGFEWFQAGNTIPITQPE</sequence>
<organism evidence="1">
    <name type="scientific">marine sediment metagenome</name>
    <dbReference type="NCBI Taxonomy" id="412755"/>
    <lineage>
        <taxon>unclassified sequences</taxon>
        <taxon>metagenomes</taxon>
        <taxon>ecological metagenomes</taxon>
    </lineage>
</organism>
<dbReference type="EMBL" id="BARW01005366">
    <property type="protein sequence ID" value="GAI78492.1"/>
    <property type="molecule type" value="Genomic_DNA"/>
</dbReference>
<reference evidence="1" key="1">
    <citation type="journal article" date="2014" name="Front. Microbiol.">
        <title>High frequency of phylogenetically diverse reductive dehalogenase-homologous genes in deep subseafloor sedimentary metagenomes.</title>
        <authorList>
            <person name="Kawai M."/>
            <person name="Futagami T."/>
            <person name="Toyoda A."/>
            <person name="Takaki Y."/>
            <person name="Nishi S."/>
            <person name="Hori S."/>
            <person name="Arai W."/>
            <person name="Tsubouchi T."/>
            <person name="Morono Y."/>
            <person name="Uchiyama I."/>
            <person name="Ito T."/>
            <person name="Fujiyama A."/>
            <person name="Inagaki F."/>
            <person name="Takami H."/>
        </authorList>
    </citation>
    <scope>NUCLEOTIDE SEQUENCE</scope>
    <source>
        <strain evidence="1">Expedition CK06-06</strain>
    </source>
</reference>
<evidence type="ECO:0008006" key="2">
    <source>
        <dbReference type="Google" id="ProtNLM"/>
    </source>
</evidence>
<name>X1RCP3_9ZZZZ</name>
<gene>
    <name evidence="1" type="ORF">S12H4_11750</name>
</gene>
<feature type="non-terminal residue" evidence="1">
    <location>
        <position position="53"/>
    </location>
</feature>
<dbReference type="PROSITE" id="PS51257">
    <property type="entry name" value="PROKAR_LIPOPROTEIN"/>
    <property type="match status" value="1"/>
</dbReference>
<proteinExistence type="predicted"/>
<dbReference type="AlphaFoldDB" id="X1RCP3"/>
<accession>X1RCP3</accession>
<evidence type="ECO:0000313" key="1">
    <source>
        <dbReference type="EMBL" id="GAI78492.1"/>
    </source>
</evidence>
<protein>
    <recommendedName>
        <fullName evidence="2">Lipoprotein</fullName>
    </recommendedName>
</protein>
<comment type="caution">
    <text evidence="1">The sequence shown here is derived from an EMBL/GenBank/DDBJ whole genome shotgun (WGS) entry which is preliminary data.</text>
</comment>